<organism evidence="3 4">
    <name type="scientific">Haloferax larsenii</name>
    <dbReference type="NCBI Taxonomy" id="302484"/>
    <lineage>
        <taxon>Archaea</taxon>
        <taxon>Methanobacteriati</taxon>
        <taxon>Methanobacteriota</taxon>
        <taxon>Stenosarchaea group</taxon>
        <taxon>Halobacteria</taxon>
        <taxon>Halobacteriales</taxon>
        <taxon>Haloferacaceae</taxon>
        <taxon>Haloferax</taxon>
    </lineage>
</organism>
<keyword evidence="4" id="KW-1185">Reference proteome</keyword>
<name>A0ABY5RM86_HALLR</name>
<dbReference type="GeneID" id="74530929"/>
<evidence type="ECO:0000256" key="1">
    <source>
        <dbReference type="SAM" id="MobiDB-lite"/>
    </source>
</evidence>
<feature type="region of interest" description="Disordered" evidence="1">
    <location>
        <begin position="149"/>
        <end position="168"/>
    </location>
</feature>
<accession>A0ABY5RM86</accession>
<dbReference type="Gene3D" id="3.90.420.10">
    <property type="entry name" value="Oxidoreductase, molybdopterin-binding domain"/>
    <property type="match status" value="1"/>
</dbReference>
<gene>
    <name evidence="3" type="ORF">KU306_18385</name>
</gene>
<evidence type="ECO:0000313" key="4">
    <source>
        <dbReference type="Proteomes" id="UP001058330"/>
    </source>
</evidence>
<proteinExistence type="predicted"/>
<dbReference type="RefSeq" id="WP_007541425.1">
    <property type="nucleotide sequence ID" value="NZ_CP078065.1"/>
</dbReference>
<dbReference type="Proteomes" id="UP001058330">
    <property type="component" value="Plasmid pHl5678-2"/>
</dbReference>
<geneLocation type="plasmid" evidence="3 4">
    <name>pHl5678-2</name>
</geneLocation>
<evidence type="ECO:0000259" key="2">
    <source>
        <dbReference type="Pfam" id="PF00174"/>
    </source>
</evidence>
<reference evidence="3" key="1">
    <citation type="submission" date="2021-07" db="EMBL/GenBank/DDBJ databases">
        <title>Studies on halocins as antimicrobial molecules from haloarchaea.</title>
        <authorList>
            <person name="Kumar S."/>
            <person name="Khare S.K."/>
        </authorList>
    </citation>
    <scope>NUCLEOTIDE SEQUENCE</scope>
    <source>
        <strain evidence="3">NCIM 5678</strain>
        <plasmid evidence="3">pHl5678-2</plasmid>
    </source>
</reference>
<dbReference type="EMBL" id="CP078065">
    <property type="protein sequence ID" value="UVE52295.1"/>
    <property type="molecule type" value="Genomic_DNA"/>
</dbReference>
<keyword evidence="3" id="KW-0614">Plasmid</keyword>
<feature type="domain" description="Oxidoreductase molybdopterin-binding" evidence="2">
    <location>
        <begin position="18"/>
        <end position="145"/>
    </location>
</feature>
<sequence>MTHNTTSDADSTSADAADADALAIEIVGYDDQVTLGPQDFETFPTTDRECTIECASGTRTTGTWTGVLLADLLDRVETPPETTHVRVTSTDGYAVCVDIVAALDAIVAVARNGEPLAEHKPYATRFLGGKIDGARTVKGVAEIEPLALEPNADPSDLESMSLDDASYG</sequence>
<dbReference type="Pfam" id="PF00174">
    <property type="entry name" value="Oxidored_molyb"/>
    <property type="match status" value="1"/>
</dbReference>
<protein>
    <submittedName>
        <fullName evidence="3">Molybdopterin-dependent oxidoreductase</fullName>
    </submittedName>
</protein>
<dbReference type="InterPro" id="IPR000572">
    <property type="entry name" value="OxRdtase_Mopterin-bd_dom"/>
</dbReference>
<evidence type="ECO:0000313" key="3">
    <source>
        <dbReference type="EMBL" id="UVE52295.1"/>
    </source>
</evidence>
<dbReference type="SUPFAM" id="SSF56524">
    <property type="entry name" value="Oxidoreductase molybdopterin-binding domain"/>
    <property type="match status" value="1"/>
</dbReference>
<dbReference type="InterPro" id="IPR036374">
    <property type="entry name" value="OxRdtase_Mopterin-bd_sf"/>
</dbReference>